<evidence type="ECO:0000256" key="3">
    <source>
        <dbReference type="ARBA" id="ARBA00023125"/>
    </source>
</evidence>
<dbReference type="InterPro" id="IPR003657">
    <property type="entry name" value="WRKY_dom"/>
</dbReference>
<dbReference type="PROSITE" id="PS50811">
    <property type="entry name" value="WRKY"/>
    <property type="match status" value="1"/>
</dbReference>
<dbReference type="Proteomes" id="UP000283530">
    <property type="component" value="Unassembled WGS sequence"/>
</dbReference>
<evidence type="ECO:0000256" key="2">
    <source>
        <dbReference type="ARBA" id="ARBA00023015"/>
    </source>
</evidence>
<comment type="subcellular location">
    <subcellularLocation>
        <location evidence="1">Nucleus</location>
    </subcellularLocation>
</comment>
<reference evidence="8 9" key="1">
    <citation type="journal article" date="2019" name="Nat. Plants">
        <title>Stout camphor tree genome fills gaps in understanding of flowering plant genome evolution.</title>
        <authorList>
            <person name="Chaw S.M."/>
            <person name="Liu Y.C."/>
            <person name="Wu Y.W."/>
            <person name="Wang H.Y."/>
            <person name="Lin C.I."/>
            <person name="Wu C.S."/>
            <person name="Ke H.M."/>
            <person name="Chang L.Y."/>
            <person name="Hsu C.Y."/>
            <person name="Yang H.T."/>
            <person name="Sudianto E."/>
            <person name="Hsu M.H."/>
            <person name="Wu K.P."/>
            <person name="Wang L.N."/>
            <person name="Leebens-Mack J.H."/>
            <person name="Tsai I.J."/>
        </authorList>
    </citation>
    <scope>NUCLEOTIDE SEQUENCE [LARGE SCALE GENOMIC DNA]</scope>
    <source>
        <strain evidence="9">cv. Chaw 1501</strain>
        <tissue evidence="8">Young leaves</tissue>
    </source>
</reference>
<dbReference type="InterPro" id="IPR036576">
    <property type="entry name" value="WRKY_dom_sf"/>
</dbReference>
<accession>A0A3S3N1K0</accession>
<dbReference type="InterPro" id="IPR044810">
    <property type="entry name" value="WRKY_plant"/>
</dbReference>
<organism evidence="8 9">
    <name type="scientific">Cinnamomum micranthum f. kanehirae</name>
    <dbReference type="NCBI Taxonomy" id="337451"/>
    <lineage>
        <taxon>Eukaryota</taxon>
        <taxon>Viridiplantae</taxon>
        <taxon>Streptophyta</taxon>
        <taxon>Embryophyta</taxon>
        <taxon>Tracheophyta</taxon>
        <taxon>Spermatophyta</taxon>
        <taxon>Magnoliopsida</taxon>
        <taxon>Magnoliidae</taxon>
        <taxon>Laurales</taxon>
        <taxon>Lauraceae</taxon>
        <taxon>Cinnamomum</taxon>
    </lineage>
</organism>
<dbReference type="Pfam" id="PF03106">
    <property type="entry name" value="WRKY"/>
    <property type="match status" value="1"/>
</dbReference>
<evidence type="ECO:0000256" key="1">
    <source>
        <dbReference type="ARBA" id="ARBA00004123"/>
    </source>
</evidence>
<dbReference type="SMART" id="SM00774">
    <property type="entry name" value="WRKY"/>
    <property type="match status" value="1"/>
</dbReference>
<keyword evidence="2" id="KW-0805">Transcription regulation</keyword>
<keyword evidence="4" id="KW-0804">Transcription</keyword>
<dbReference type="GO" id="GO:0005634">
    <property type="term" value="C:nucleus"/>
    <property type="evidence" value="ECO:0007669"/>
    <property type="project" value="UniProtKB-SubCell"/>
</dbReference>
<name>A0A3S3N1K0_9MAGN</name>
<dbReference type="GO" id="GO:0003700">
    <property type="term" value="F:DNA-binding transcription factor activity"/>
    <property type="evidence" value="ECO:0007669"/>
    <property type="project" value="InterPro"/>
</dbReference>
<keyword evidence="3" id="KW-0238">DNA-binding</keyword>
<evidence type="ECO:0000259" key="7">
    <source>
        <dbReference type="PROSITE" id="PS50811"/>
    </source>
</evidence>
<keyword evidence="5" id="KW-0539">Nucleus</keyword>
<dbReference type="OrthoDB" id="684963at2759"/>
<dbReference type="GO" id="GO:0043565">
    <property type="term" value="F:sequence-specific DNA binding"/>
    <property type="evidence" value="ECO:0007669"/>
    <property type="project" value="InterPro"/>
</dbReference>
<dbReference type="Gene3D" id="2.20.25.80">
    <property type="entry name" value="WRKY domain"/>
    <property type="match status" value="1"/>
</dbReference>
<dbReference type="AlphaFoldDB" id="A0A3S3N1K0"/>
<protein>
    <submittedName>
        <fullName evidence="8">WRKY transcription factor 55</fullName>
    </submittedName>
</protein>
<keyword evidence="9" id="KW-1185">Reference proteome</keyword>
<evidence type="ECO:0000313" key="9">
    <source>
        <dbReference type="Proteomes" id="UP000283530"/>
    </source>
</evidence>
<sequence length="369" mass="40979">MKDTMDEKFEALSSILQGCELAKQLQTNLPTLANQPSSLLSSCEEITRAFNKAMFILNPHHPAAYSHQMFGGPSESSSKAQHMERGGYTQAMDIFYAHALGRNPFDVRLLPERSMVPTEHLSVAPVVELATDMLRVNAGEAEASGRPRPIGELQASDTSDSGGSSMGGMPVQRSRRRKDSREVRMIRVSAPRTGNVEIPPDDGYTWRKYGQKEILKSKFPRSYYRCTHKSFYGCDAKKQVQRLDDDPYTFEVMYRGTHTCQTSTTPLILTTQETRSAEVLEATHLQTSLGVSTSIQLAPFFPREAEVGPKDKNTLINFPHVCSGMQGESSHVQGGKDMDFPVVDFAAAMFNPRGSSDNIDSIFSTKKEH</sequence>
<feature type="domain" description="WRKY" evidence="7">
    <location>
        <begin position="201"/>
        <end position="263"/>
    </location>
</feature>
<gene>
    <name evidence="8" type="ORF">CKAN_00761700</name>
</gene>
<proteinExistence type="predicted"/>
<feature type="compositionally biased region" description="Low complexity" evidence="6">
    <location>
        <begin position="156"/>
        <end position="169"/>
    </location>
</feature>
<evidence type="ECO:0000256" key="4">
    <source>
        <dbReference type="ARBA" id="ARBA00023163"/>
    </source>
</evidence>
<comment type="caution">
    <text evidence="8">The sequence shown here is derived from an EMBL/GenBank/DDBJ whole genome shotgun (WGS) entry which is preliminary data.</text>
</comment>
<evidence type="ECO:0000256" key="5">
    <source>
        <dbReference type="ARBA" id="ARBA00023242"/>
    </source>
</evidence>
<dbReference type="SUPFAM" id="SSF118290">
    <property type="entry name" value="WRKY DNA-binding domain"/>
    <property type="match status" value="1"/>
</dbReference>
<dbReference type="PANTHER" id="PTHR31282">
    <property type="entry name" value="WRKY TRANSCRIPTION FACTOR 21-RELATED"/>
    <property type="match status" value="1"/>
</dbReference>
<evidence type="ECO:0000313" key="8">
    <source>
        <dbReference type="EMBL" id="RWR79060.1"/>
    </source>
</evidence>
<dbReference type="EMBL" id="QPKB01000003">
    <property type="protein sequence ID" value="RWR79060.1"/>
    <property type="molecule type" value="Genomic_DNA"/>
</dbReference>
<evidence type="ECO:0000256" key="6">
    <source>
        <dbReference type="SAM" id="MobiDB-lite"/>
    </source>
</evidence>
<feature type="region of interest" description="Disordered" evidence="6">
    <location>
        <begin position="140"/>
        <end position="184"/>
    </location>
</feature>